<accession>F0UIF8</accession>
<name>F0UIF8_AJEC8</name>
<feature type="region of interest" description="Disordered" evidence="1">
    <location>
        <begin position="112"/>
        <end position="155"/>
    </location>
</feature>
<feature type="region of interest" description="Disordered" evidence="1">
    <location>
        <begin position="33"/>
        <end position="65"/>
    </location>
</feature>
<feature type="compositionally biased region" description="Polar residues" evidence="1">
    <location>
        <begin position="363"/>
        <end position="374"/>
    </location>
</feature>
<organism evidence="3">
    <name type="scientific">Ajellomyces capsulatus (strain H88)</name>
    <name type="common">Darling's disease fungus</name>
    <name type="synonym">Histoplasma capsulatum</name>
    <dbReference type="NCBI Taxonomy" id="544711"/>
    <lineage>
        <taxon>Eukaryota</taxon>
        <taxon>Fungi</taxon>
        <taxon>Dikarya</taxon>
        <taxon>Ascomycota</taxon>
        <taxon>Pezizomycotina</taxon>
        <taxon>Eurotiomycetes</taxon>
        <taxon>Eurotiomycetidae</taxon>
        <taxon>Onygenales</taxon>
        <taxon>Ajellomycetaceae</taxon>
        <taxon>Histoplasma</taxon>
    </lineage>
</organism>
<evidence type="ECO:0000313" key="2">
    <source>
        <dbReference type="EMBL" id="EGC45563.1"/>
    </source>
</evidence>
<feature type="compositionally biased region" description="Polar residues" evidence="1">
    <location>
        <begin position="296"/>
        <end position="310"/>
    </location>
</feature>
<dbReference type="OMA" id="CCIVLDE"/>
<feature type="compositionally biased region" description="Polar residues" evidence="1">
    <location>
        <begin position="462"/>
        <end position="474"/>
    </location>
</feature>
<proteinExistence type="predicted"/>
<dbReference type="Proteomes" id="UP000008142">
    <property type="component" value="Unassembled WGS sequence"/>
</dbReference>
<dbReference type="HOGENOM" id="CLU_045697_0_0_1"/>
<feature type="region of interest" description="Disordered" evidence="1">
    <location>
        <begin position="219"/>
        <end position="382"/>
    </location>
</feature>
<dbReference type="VEuPathDB" id="FungiDB:I7I53_04371"/>
<sequence>MVVTLNAFGAAGFPQIIEALQRLQDNPELLTRERSMFNDPPPPYRSVETTRPPSPFRHLSKADRRLQRREERLNSVPTRQFMFQCSLEKERIIDQIHRRFVRRKETLPYTIGEDFDTTSEKNGASWKHEESPEPEPQLEPDRSIPISDPLDPRPKIVSEERRAAHERETRASRPYYQFLYQISKEREWLEDEPDSGRTDIDDQAHENVKNRWLTQKIWNPQWGKDMPGMTWIHEEPDDEDSEQSDNPPASESVANNAVESDDRPVCRYRYRSHGFGLVQIPSASPEPTGEAGLSLENASNLPSSVPQSPKNTKEPQESSHLAPGPNGTSNVRKRATRDSPDPADLASFQSRKRLHSMFRPASAPQSLVPHTTGSLLGENDAEPSLSLSTLPLCCIVLDEGSGDDRQPPFPNSKISTRSRTNKRSVSCEASVDGNKISQLNSGRKRRAGSETPTASRKPPVVSKNNPSCRSRFSG</sequence>
<dbReference type="OrthoDB" id="5401786at2759"/>
<dbReference type="EMBL" id="DS990639">
    <property type="protein sequence ID" value="EGC45563.1"/>
    <property type="molecule type" value="Genomic_DNA"/>
</dbReference>
<dbReference type="AlphaFoldDB" id="F0UIF8"/>
<protein>
    <submittedName>
        <fullName evidence="2">Uncharacterized protein</fullName>
    </submittedName>
</protein>
<dbReference type="STRING" id="544711.F0UIF8"/>
<gene>
    <name evidence="2" type="ORF">HCEG_04778</name>
</gene>
<feature type="region of interest" description="Disordered" evidence="1">
    <location>
        <begin position="399"/>
        <end position="474"/>
    </location>
</feature>
<reference evidence="3" key="1">
    <citation type="submission" date="2008-07" db="EMBL/GenBank/DDBJ databases">
        <title>Annotation of Ajellomyces capsulatus strain H88.</title>
        <authorList>
            <person name="Champion M."/>
            <person name="Cuomo C."/>
            <person name="Ma L.-J."/>
            <person name="Henn M.R."/>
            <person name="Sil A."/>
            <person name="Goldman B."/>
            <person name="Young S.K."/>
            <person name="Kodira C.D."/>
            <person name="Zeng Q."/>
            <person name="Koehrsen M."/>
            <person name="Alvarado L."/>
            <person name="Berlin A."/>
            <person name="Borenstein D."/>
            <person name="Chen Z."/>
            <person name="Engels R."/>
            <person name="Freedman E."/>
            <person name="Gellesch M."/>
            <person name="Goldberg J."/>
            <person name="Griggs A."/>
            <person name="Gujja S."/>
            <person name="Heiman D."/>
            <person name="Hepburn T."/>
            <person name="Howarth C."/>
            <person name="Jen D."/>
            <person name="Larson L."/>
            <person name="Lewis B."/>
            <person name="Mehta T."/>
            <person name="Park D."/>
            <person name="Pearson M."/>
            <person name="Roberts A."/>
            <person name="Saif S."/>
            <person name="Shea T."/>
            <person name="Shenoy N."/>
            <person name="Sisk P."/>
            <person name="Stolte C."/>
            <person name="Sykes S."/>
            <person name="Walk T."/>
            <person name="White J."/>
            <person name="Yandava C."/>
            <person name="Klein B."/>
            <person name="McEwen J.G."/>
            <person name="Puccia R."/>
            <person name="Goldman G.H."/>
            <person name="Felipe M.S."/>
            <person name="Nino-Vega G."/>
            <person name="San-Blas G."/>
            <person name="Taylor J."/>
            <person name="Mendoza L."/>
            <person name="Galagan J."/>
            <person name="Nusbaum C."/>
            <person name="Birren B."/>
        </authorList>
    </citation>
    <scope>NUCLEOTIDE SEQUENCE [LARGE SCALE GENOMIC DNA]</scope>
    <source>
        <strain evidence="3">H88</strain>
    </source>
</reference>
<evidence type="ECO:0000313" key="3">
    <source>
        <dbReference type="Proteomes" id="UP000008142"/>
    </source>
</evidence>
<evidence type="ECO:0000256" key="1">
    <source>
        <dbReference type="SAM" id="MobiDB-lite"/>
    </source>
</evidence>